<protein>
    <recommendedName>
        <fullName evidence="2">C2 domain-containing protein</fullName>
    </recommendedName>
</protein>
<feature type="domain" description="C2" evidence="2">
    <location>
        <begin position="1"/>
        <end position="117"/>
    </location>
</feature>
<proteinExistence type="predicted"/>
<dbReference type="PANTHER" id="PTHR47052:SF3">
    <property type="entry name" value="INGRESSION PROTEIN 1"/>
    <property type="match status" value="1"/>
</dbReference>
<feature type="compositionally biased region" description="Low complexity" evidence="1">
    <location>
        <begin position="367"/>
        <end position="430"/>
    </location>
</feature>
<keyword evidence="4" id="KW-1185">Reference proteome</keyword>
<evidence type="ECO:0000259" key="2">
    <source>
        <dbReference type="PROSITE" id="PS50004"/>
    </source>
</evidence>
<dbReference type="SUPFAM" id="SSF49562">
    <property type="entry name" value="C2 domain (Calcium/lipid-binding domain, CaLB)"/>
    <property type="match status" value="1"/>
</dbReference>
<dbReference type="InterPro" id="IPR052981">
    <property type="entry name" value="Ingression_C2_domain"/>
</dbReference>
<feature type="compositionally biased region" description="Polar residues" evidence="1">
    <location>
        <begin position="246"/>
        <end position="259"/>
    </location>
</feature>
<dbReference type="EMBL" id="JAAAHY010001186">
    <property type="protein sequence ID" value="KAF9951673.1"/>
    <property type="molecule type" value="Genomic_DNA"/>
</dbReference>
<sequence length="452" mass="47899">MTTPHKLGVLVAIPIKGRKLINRSGGKQSPYVQLKLGEQKKRTRASLIASVEPEWDQEASGVVVVFSKLKQVRLDVFHGQLDMHVAIYDEGKKNELIGDGVLLLNEVIDKGELDVWFPIKYNGSASGDIYFELTFYAAAPPPAAGSTPPPAQAQIHPPIRHSQPGFQGGPNMHPVPHTPPTSNYGSPGVNNMHTGGPPAPYPGNMYQHPGPGGFNPGARPFPPAQHQAFPPQPSPSPYGGPATSGPGFNQQYGNANNSPFRPPLGGAGMPGGPFPNNVSPQFGNTPVPGPYGAAPGSGPPQGPNMGGFSNHMPHMPQPQPFNQGGNNNSNNSYPPQSNSSNSSHNSTNNNMPSMYPGFPQRPGGGPSNSYPNSAPNSYPNHGPNNNFSNNRPPNSYPANNNFNNGNNPNNLNHSNNHSNNSNNNNNNNSNVAPGQAPVTPLMQYNYSLGSFP</sequence>
<dbReference type="Proteomes" id="UP000738359">
    <property type="component" value="Unassembled WGS sequence"/>
</dbReference>
<reference evidence="3" key="1">
    <citation type="journal article" date="2020" name="Fungal Divers.">
        <title>Resolving the Mortierellaceae phylogeny through synthesis of multi-gene phylogenetics and phylogenomics.</title>
        <authorList>
            <person name="Vandepol N."/>
            <person name="Liber J."/>
            <person name="Desiro A."/>
            <person name="Na H."/>
            <person name="Kennedy M."/>
            <person name="Barry K."/>
            <person name="Grigoriev I.V."/>
            <person name="Miller A.N."/>
            <person name="O'Donnell K."/>
            <person name="Stajich J.E."/>
            <person name="Bonito G."/>
        </authorList>
    </citation>
    <scope>NUCLEOTIDE SEQUENCE</scope>
    <source>
        <strain evidence="3">CK1249</strain>
    </source>
</reference>
<gene>
    <name evidence="3" type="ORF">BGZ70_000899</name>
</gene>
<name>A0A9P6IX38_MORAP</name>
<dbReference type="PROSITE" id="PS50004">
    <property type="entry name" value="C2"/>
    <property type="match status" value="1"/>
</dbReference>
<evidence type="ECO:0000256" key="1">
    <source>
        <dbReference type="SAM" id="MobiDB-lite"/>
    </source>
</evidence>
<dbReference type="Pfam" id="PF00168">
    <property type="entry name" value="C2"/>
    <property type="match status" value="1"/>
</dbReference>
<dbReference type="InterPro" id="IPR000008">
    <property type="entry name" value="C2_dom"/>
</dbReference>
<dbReference type="OrthoDB" id="270970at2759"/>
<dbReference type="AlphaFoldDB" id="A0A9P6IX38"/>
<feature type="compositionally biased region" description="Low complexity" evidence="1">
    <location>
        <begin position="320"/>
        <end position="353"/>
    </location>
</feature>
<comment type="caution">
    <text evidence="3">The sequence shown here is derived from an EMBL/GenBank/DDBJ whole genome shotgun (WGS) entry which is preliminary data.</text>
</comment>
<feature type="compositionally biased region" description="Polar residues" evidence="1">
    <location>
        <begin position="180"/>
        <end position="193"/>
    </location>
</feature>
<feature type="region of interest" description="Disordered" evidence="1">
    <location>
        <begin position="176"/>
        <end position="438"/>
    </location>
</feature>
<evidence type="ECO:0000313" key="4">
    <source>
        <dbReference type="Proteomes" id="UP000738359"/>
    </source>
</evidence>
<organism evidence="3 4">
    <name type="scientific">Mortierella alpina</name>
    <name type="common">Oleaginous fungus</name>
    <name type="synonym">Mortierella renispora</name>
    <dbReference type="NCBI Taxonomy" id="64518"/>
    <lineage>
        <taxon>Eukaryota</taxon>
        <taxon>Fungi</taxon>
        <taxon>Fungi incertae sedis</taxon>
        <taxon>Mucoromycota</taxon>
        <taxon>Mortierellomycotina</taxon>
        <taxon>Mortierellomycetes</taxon>
        <taxon>Mortierellales</taxon>
        <taxon>Mortierellaceae</taxon>
        <taxon>Mortierella</taxon>
    </lineage>
</organism>
<dbReference type="PANTHER" id="PTHR47052">
    <property type="entry name" value="CONSERVED SERINE PROLINE-RICH PROTEIN (AFU_ORTHOLOGUE AFUA_2G01790)"/>
    <property type="match status" value="1"/>
</dbReference>
<dbReference type="InterPro" id="IPR035892">
    <property type="entry name" value="C2_domain_sf"/>
</dbReference>
<accession>A0A9P6IX38</accession>
<evidence type="ECO:0000313" key="3">
    <source>
        <dbReference type="EMBL" id="KAF9951673.1"/>
    </source>
</evidence>
<dbReference type="Gene3D" id="2.60.40.150">
    <property type="entry name" value="C2 domain"/>
    <property type="match status" value="1"/>
</dbReference>